<organism evidence="1 2">
    <name type="scientific">Melastoma candidum</name>
    <dbReference type="NCBI Taxonomy" id="119954"/>
    <lineage>
        <taxon>Eukaryota</taxon>
        <taxon>Viridiplantae</taxon>
        <taxon>Streptophyta</taxon>
        <taxon>Embryophyta</taxon>
        <taxon>Tracheophyta</taxon>
        <taxon>Spermatophyta</taxon>
        <taxon>Magnoliopsida</taxon>
        <taxon>eudicotyledons</taxon>
        <taxon>Gunneridae</taxon>
        <taxon>Pentapetalae</taxon>
        <taxon>rosids</taxon>
        <taxon>malvids</taxon>
        <taxon>Myrtales</taxon>
        <taxon>Melastomataceae</taxon>
        <taxon>Melastomatoideae</taxon>
        <taxon>Melastomateae</taxon>
        <taxon>Melastoma</taxon>
    </lineage>
</organism>
<dbReference type="Proteomes" id="UP001057402">
    <property type="component" value="Chromosome 10"/>
</dbReference>
<comment type="caution">
    <text evidence="1">The sequence shown here is derived from an EMBL/GenBank/DDBJ whole genome shotgun (WGS) entry which is preliminary data.</text>
</comment>
<protein>
    <submittedName>
        <fullName evidence="1">Uncharacterized protein</fullName>
    </submittedName>
</protein>
<evidence type="ECO:0000313" key="1">
    <source>
        <dbReference type="EMBL" id="KAI4318876.1"/>
    </source>
</evidence>
<dbReference type="EMBL" id="CM042889">
    <property type="protein sequence ID" value="KAI4318876.1"/>
    <property type="molecule type" value="Genomic_DNA"/>
</dbReference>
<keyword evidence="2" id="KW-1185">Reference proteome</keyword>
<gene>
    <name evidence="1" type="ORF">MLD38_032534</name>
</gene>
<accession>A0ACB9M4H4</accession>
<reference evidence="2" key="1">
    <citation type="journal article" date="2023" name="Front. Plant Sci.">
        <title>Chromosomal-level genome assembly of Melastoma candidum provides insights into trichome evolution.</title>
        <authorList>
            <person name="Zhong Y."/>
            <person name="Wu W."/>
            <person name="Sun C."/>
            <person name="Zou P."/>
            <person name="Liu Y."/>
            <person name="Dai S."/>
            <person name="Zhou R."/>
        </authorList>
    </citation>
    <scope>NUCLEOTIDE SEQUENCE [LARGE SCALE GENOMIC DNA]</scope>
</reference>
<proteinExistence type="predicted"/>
<sequence length="109" mass="12409">MVAESRSRHGSSVVTEGCQIGHANIGDVFFGRDDSECIEEVLREDDFLALRRSLCTTSHTGQEKKRKKKKKSRLSSRGCFGIMRALFCIDFLSSFFRTSSYSKMRTKDD</sequence>
<name>A0ACB9M4H4_9MYRT</name>
<evidence type="ECO:0000313" key="2">
    <source>
        <dbReference type="Proteomes" id="UP001057402"/>
    </source>
</evidence>